<dbReference type="SUPFAM" id="SSF46894">
    <property type="entry name" value="C-terminal effector domain of the bipartite response regulators"/>
    <property type="match status" value="1"/>
</dbReference>
<proteinExistence type="predicted"/>
<dbReference type="GO" id="GO:0006355">
    <property type="term" value="P:regulation of DNA-templated transcription"/>
    <property type="evidence" value="ECO:0007669"/>
    <property type="project" value="InterPro"/>
</dbReference>
<dbReference type="EMBL" id="JAGKLY010000008">
    <property type="protein sequence ID" value="MBQ0269829.1"/>
    <property type="molecule type" value="Genomic_DNA"/>
</dbReference>
<dbReference type="GO" id="GO:0003677">
    <property type="term" value="F:DNA binding"/>
    <property type="evidence" value="ECO:0007669"/>
    <property type="project" value="UniProtKB-UniRule"/>
</dbReference>
<organism evidence="5 6">
    <name type="scientific">Providencia huaxiensis</name>
    <dbReference type="NCBI Taxonomy" id="2027290"/>
    <lineage>
        <taxon>Bacteria</taxon>
        <taxon>Pseudomonadati</taxon>
        <taxon>Pseudomonadota</taxon>
        <taxon>Gammaproteobacteria</taxon>
        <taxon>Enterobacterales</taxon>
        <taxon>Morganellaceae</taxon>
        <taxon>Providencia</taxon>
    </lineage>
</organism>
<evidence type="ECO:0000256" key="2">
    <source>
        <dbReference type="PROSITE-ProRule" id="PRU01091"/>
    </source>
</evidence>
<comment type="caution">
    <text evidence="5">The sequence shown here is derived from an EMBL/GenBank/DDBJ whole genome shotgun (WGS) entry which is preliminary data.</text>
</comment>
<name>A0A8I2DBV7_9GAMM</name>
<evidence type="ECO:0000259" key="4">
    <source>
        <dbReference type="PROSITE" id="PS51755"/>
    </source>
</evidence>
<accession>A0A8I2DBV7</accession>
<dbReference type="InterPro" id="IPR036388">
    <property type="entry name" value="WH-like_DNA-bd_sf"/>
</dbReference>
<evidence type="ECO:0000256" key="3">
    <source>
        <dbReference type="SAM" id="Phobius"/>
    </source>
</evidence>
<keyword evidence="3" id="KW-1133">Transmembrane helix</keyword>
<evidence type="ECO:0000256" key="1">
    <source>
        <dbReference type="ARBA" id="ARBA00023125"/>
    </source>
</evidence>
<dbReference type="PROSITE" id="PS51755">
    <property type="entry name" value="OMPR_PHOB"/>
    <property type="match status" value="1"/>
</dbReference>
<dbReference type="SMART" id="SM00862">
    <property type="entry name" value="Trans_reg_C"/>
    <property type="match status" value="1"/>
</dbReference>
<feature type="transmembrane region" description="Helical" evidence="3">
    <location>
        <begin position="207"/>
        <end position="225"/>
    </location>
</feature>
<dbReference type="GO" id="GO:0000160">
    <property type="term" value="P:phosphorelay signal transduction system"/>
    <property type="evidence" value="ECO:0007669"/>
    <property type="project" value="InterPro"/>
</dbReference>
<feature type="domain" description="OmpR/PhoB-type" evidence="4">
    <location>
        <begin position="1"/>
        <end position="110"/>
    </location>
</feature>
<evidence type="ECO:0000313" key="5">
    <source>
        <dbReference type="EMBL" id="MBQ0269829.1"/>
    </source>
</evidence>
<dbReference type="InterPro" id="IPR001867">
    <property type="entry name" value="OmpR/PhoB-type_DNA-bd"/>
</dbReference>
<gene>
    <name evidence="5" type="ORF">J7T18_16130</name>
</gene>
<dbReference type="RefSeq" id="WP_210844375.1">
    <property type="nucleotide sequence ID" value="NZ_CP178221.1"/>
</dbReference>
<reference evidence="5" key="1">
    <citation type="submission" date="2021-03" db="EMBL/GenBank/DDBJ databases">
        <authorList>
            <person name="Stanton E."/>
        </authorList>
    </citation>
    <scope>NUCLEOTIDE SEQUENCE</scope>
    <source>
        <strain evidence="5">2020EL-00113</strain>
    </source>
</reference>
<dbReference type="Gene3D" id="1.10.10.10">
    <property type="entry name" value="Winged helix-like DNA-binding domain superfamily/Winged helix DNA-binding domain"/>
    <property type="match status" value="1"/>
</dbReference>
<keyword evidence="3" id="KW-0472">Membrane</keyword>
<dbReference type="InterPro" id="IPR016032">
    <property type="entry name" value="Sig_transdc_resp-reg_C-effctor"/>
</dbReference>
<evidence type="ECO:0000313" key="6">
    <source>
        <dbReference type="Proteomes" id="UP000674270"/>
    </source>
</evidence>
<sequence>MIEMHDYTIDEKYIFEQKTSLIYLKYDRNQNIELSKPAARLFNEIILLNLKKGIATRDELLTSVWEEYGLVGSNNNLNTYISEIRKKLEQIGIDPKSIVTVPKKGFRLDNHISIHENIETEDSNVKEDVIYLNDKYDYIENPEYFPQPIDSQLTTQPPLITTIDEPSSPIDETKNNHIYNMDINEALSLQHRKDEVIEKSGKKPLKILFLAISTFTICYLIYLFIQHPMDNPNPINNYLTVSTNENCVIQTPVDMVGKISSDNIATVNKKLNKYNIPCDEPKRIILLSDLNKSYSIDKNISISICKEINKKFDCISINDQRI</sequence>
<dbReference type="CDD" id="cd00383">
    <property type="entry name" value="trans_reg_C"/>
    <property type="match status" value="1"/>
</dbReference>
<dbReference type="Proteomes" id="UP000674270">
    <property type="component" value="Unassembled WGS sequence"/>
</dbReference>
<feature type="DNA-binding region" description="OmpR/PhoB-type" evidence="2">
    <location>
        <begin position="1"/>
        <end position="110"/>
    </location>
</feature>
<keyword evidence="3" id="KW-0812">Transmembrane</keyword>
<dbReference type="AlphaFoldDB" id="A0A8I2DBV7"/>
<protein>
    <submittedName>
        <fullName evidence="5">Winged helix-turn-helix domain-containing protein</fullName>
    </submittedName>
</protein>
<keyword evidence="1 2" id="KW-0238">DNA-binding</keyword>
<dbReference type="Pfam" id="PF00486">
    <property type="entry name" value="Trans_reg_C"/>
    <property type="match status" value="1"/>
</dbReference>